<comment type="function">
    <text evidence="8">Acts as a component of the translation initiation factor 2B (eIF2B) complex, which catalyzes the exchange of GDP for GTP on the eukaryotic initiation factor 2 (eIF2) complex gamma subunit. Its guanine nucleotide exchange factor activity is repressed when bound to eIF2 complex phosphorylated on the alpha subunit, thereby limiting the amount of methionyl-initiator methionine tRNA available to the ribosome and consequently global translation is repressed.</text>
</comment>
<dbReference type="Gene3D" id="2.160.10.10">
    <property type="entry name" value="Hexapeptide repeat proteins"/>
    <property type="match status" value="1"/>
</dbReference>
<gene>
    <name evidence="13" type="ORF">M413DRAFT_327227</name>
</gene>
<dbReference type="PANTHER" id="PTHR45989">
    <property type="entry name" value="TRANSLATION INITIATION FACTOR EIF-2B SUBUNIT GAMMA"/>
    <property type="match status" value="1"/>
</dbReference>
<dbReference type="InterPro" id="IPR005835">
    <property type="entry name" value="NTP_transferase_dom"/>
</dbReference>
<dbReference type="GO" id="GO:0005829">
    <property type="term" value="C:cytosol"/>
    <property type="evidence" value="ECO:0007669"/>
    <property type="project" value="UniProtKB-SubCell"/>
</dbReference>
<dbReference type="GO" id="GO:0002183">
    <property type="term" value="P:cytoplasmic translational initiation"/>
    <property type="evidence" value="ECO:0007669"/>
    <property type="project" value="TreeGrafter"/>
</dbReference>
<keyword evidence="3" id="KW-0963">Cytoplasm</keyword>
<keyword evidence="5" id="KW-0648">Protein biosynthesis</keyword>
<dbReference type="Gene3D" id="3.90.550.10">
    <property type="entry name" value="Spore Coat Polysaccharide Biosynthesis Protein SpsA, Chain A"/>
    <property type="match status" value="1"/>
</dbReference>
<proteinExistence type="inferred from homology"/>
<evidence type="ECO:0000256" key="4">
    <source>
        <dbReference type="ARBA" id="ARBA00022540"/>
    </source>
</evidence>
<reference evidence="14" key="2">
    <citation type="submission" date="2015-01" db="EMBL/GenBank/DDBJ databases">
        <title>Evolutionary Origins and Diversification of the Mycorrhizal Mutualists.</title>
        <authorList>
            <consortium name="DOE Joint Genome Institute"/>
            <consortium name="Mycorrhizal Genomics Consortium"/>
            <person name="Kohler A."/>
            <person name="Kuo A."/>
            <person name="Nagy L.G."/>
            <person name="Floudas D."/>
            <person name="Copeland A."/>
            <person name="Barry K.W."/>
            <person name="Cichocki N."/>
            <person name="Veneault-Fourrey C."/>
            <person name="LaButti K."/>
            <person name="Lindquist E.A."/>
            <person name="Lipzen A."/>
            <person name="Lundell T."/>
            <person name="Morin E."/>
            <person name="Murat C."/>
            <person name="Riley R."/>
            <person name="Ohm R."/>
            <person name="Sun H."/>
            <person name="Tunlid A."/>
            <person name="Henrissat B."/>
            <person name="Grigoriev I.V."/>
            <person name="Hibbett D.S."/>
            <person name="Martin F."/>
        </authorList>
    </citation>
    <scope>NUCLEOTIDE SEQUENCE [LARGE SCALE GENOMIC DNA]</scope>
    <source>
        <strain evidence="14">h7</strain>
    </source>
</reference>
<dbReference type="CDD" id="cd04652">
    <property type="entry name" value="LbH_eIF2B_gamma_C"/>
    <property type="match status" value="1"/>
</dbReference>
<evidence type="ECO:0000259" key="11">
    <source>
        <dbReference type="Pfam" id="PF00483"/>
    </source>
</evidence>
<organism evidence="13 14">
    <name type="scientific">Hebeloma cylindrosporum</name>
    <dbReference type="NCBI Taxonomy" id="76867"/>
    <lineage>
        <taxon>Eukaryota</taxon>
        <taxon>Fungi</taxon>
        <taxon>Dikarya</taxon>
        <taxon>Basidiomycota</taxon>
        <taxon>Agaricomycotina</taxon>
        <taxon>Agaricomycetes</taxon>
        <taxon>Agaricomycetidae</taxon>
        <taxon>Agaricales</taxon>
        <taxon>Agaricineae</taxon>
        <taxon>Hymenogastraceae</taxon>
        <taxon>Hebeloma</taxon>
    </lineage>
</organism>
<dbReference type="InterPro" id="IPR029044">
    <property type="entry name" value="Nucleotide-diphossugar_trans"/>
</dbReference>
<keyword evidence="4" id="KW-0396">Initiation factor</keyword>
<evidence type="ECO:0000256" key="1">
    <source>
        <dbReference type="ARBA" id="ARBA00004514"/>
    </source>
</evidence>
<evidence type="ECO:0000256" key="10">
    <source>
        <dbReference type="SAM" id="MobiDB-lite"/>
    </source>
</evidence>
<dbReference type="PANTHER" id="PTHR45989:SF1">
    <property type="entry name" value="TRANSLATION INITIATION FACTOR EIF-2B SUBUNIT GAMMA"/>
    <property type="match status" value="1"/>
</dbReference>
<evidence type="ECO:0000259" key="12">
    <source>
        <dbReference type="Pfam" id="PF25084"/>
    </source>
</evidence>
<evidence type="ECO:0000256" key="3">
    <source>
        <dbReference type="ARBA" id="ARBA00022490"/>
    </source>
</evidence>
<comment type="subcellular location">
    <subcellularLocation>
        <location evidence="1">Cytoplasm</location>
        <location evidence="1">Cytosol</location>
    </subcellularLocation>
</comment>
<dbReference type="OrthoDB" id="1733332at2759"/>
<feature type="domain" description="Nucleotidyl transferase" evidence="11">
    <location>
        <begin position="18"/>
        <end position="132"/>
    </location>
</feature>
<dbReference type="STRING" id="686832.A0A0C2YVJ7"/>
<dbReference type="GO" id="GO:0005085">
    <property type="term" value="F:guanyl-nucleotide exchange factor activity"/>
    <property type="evidence" value="ECO:0007669"/>
    <property type="project" value="TreeGrafter"/>
</dbReference>
<dbReference type="InterPro" id="IPR051960">
    <property type="entry name" value="eIF2B_gamma"/>
</dbReference>
<sequence>MDLDNVKSDLVTREFLAVLFAGFGNDLVPLTSDYGDNPCPKCLLPVANKPLIEYTLTWLEQSGIKDVLLICPARHRSAIHHHIHSDVSSSSLRIDLQTYDDSQEGNLGTCSLLRQFSNRIPEDFVVVPCDFIPPPSLPLSHLLNAFRVDALSDSLLVTTCWHSSRPPEKGSFPEEWGPLPATFPIVWDPSSSTLLHIETPDDLDRNAEEIQLKLPILSRYPHTKLSSSFEDSHVYVFKRSVLDLLHQKPHFSSLKEEFLPWLCKLQYQHSKRLKYTRELNMRDESTSQSLSLKHSSLLNSNNPLEQVGSQTSRPASPADRDGLIQPSLKVGVVIKNRDPEFAMRINTLHKFYEVNRQILSTATYTLPVDPKNRSLIDQRAQISADSIVGECSQISERTTIKRSVIGRHCTIGKMVKITGSVLLDHCIVEDGAKLEGCILGKSTQVGSKAELTRCVTQAGYEVGAGETVKGEKLEVSDWMEAPDTPVTQHQELQAE</sequence>
<evidence type="ECO:0000256" key="7">
    <source>
        <dbReference type="ARBA" id="ARBA00044229"/>
    </source>
</evidence>
<evidence type="ECO:0000256" key="2">
    <source>
        <dbReference type="ARBA" id="ARBA00007878"/>
    </source>
</evidence>
<dbReference type="Pfam" id="PF25084">
    <property type="entry name" value="LbH_EIF2B"/>
    <property type="match status" value="1"/>
</dbReference>
<evidence type="ECO:0000256" key="6">
    <source>
        <dbReference type="ARBA" id="ARBA00044196"/>
    </source>
</evidence>
<dbReference type="Proteomes" id="UP000053424">
    <property type="component" value="Unassembled WGS sequence"/>
</dbReference>
<accession>A0A0C2YVJ7</accession>
<feature type="region of interest" description="Disordered" evidence="10">
    <location>
        <begin position="298"/>
        <end position="323"/>
    </location>
</feature>
<dbReference type="Pfam" id="PF00483">
    <property type="entry name" value="NTP_transferase"/>
    <property type="match status" value="1"/>
</dbReference>
<dbReference type="EMBL" id="KN831772">
    <property type="protein sequence ID" value="KIM45027.1"/>
    <property type="molecule type" value="Genomic_DNA"/>
</dbReference>
<comment type="similarity">
    <text evidence="2">Belongs to the eIF-2B gamma/epsilon subunits family.</text>
</comment>
<evidence type="ECO:0000313" key="14">
    <source>
        <dbReference type="Proteomes" id="UP000053424"/>
    </source>
</evidence>
<evidence type="ECO:0000256" key="8">
    <source>
        <dbReference type="ARBA" id="ARBA00045373"/>
    </source>
</evidence>
<reference evidence="13 14" key="1">
    <citation type="submission" date="2014-04" db="EMBL/GenBank/DDBJ databases">
        <authorList>
            <consortium name="DOE Joint Genome Institute"/>
            <person name="Kuo A."/>
            <person name="Gay G."/>
            <person name="Dore J."/>
            <person name="Kohler A."/>
            <person name="Nagy L.G."/>
            <person name="Floudas D."/>
            <person name="Copeland A."/>
            <person name="Barry K.W."/>
            <person name="Cichocki N."/>
            <person name="Veneault-Fourrey C."/>
            <person name="LaButti K."/>
            <person name="Lindquist E.A."/>
            <person name="Lipzen A."/>
            <person name="Lundell T."/>
            <person name="Morin E."/>
            <person name="Murat C."/>
            <person name="Sun H."/>
            <person name="Tunlid A."/>
            <person name="Henrissat B."/>
            <person name="Grigoriev I.V."/>
            <person name="Hibbett D.S."/>
            <person name="Martin F."/>
            <person name="Nordberg H.P."/>
            <person name="Cantor M.N."/>
            <person name="Hua S.X."/>
        </authorList>
    </citation>
    <scope>NUCLEOTIDE SEQUENCE [LARGE SCALE GENOMIC DNA]</scope>
    <source>
        <strain evidence="14">h7</strain>
    </source>
</reference>
<dbReference type="GO" id="GO:0005851">
    <property type="term" value="C:eukaryotic translation initiation factor 2B complex"/>
    <property type="evidence" value="ECO:0007669"/>
    <property type="project" value="TreeGrafter"/>
</dbReference>
<dbReference type="GO" id="GO:0003743">
    <property type="term" value="F:translation initiation factor activity"/>
    <property type="evidence" value="ECO:0007669"/>
    <property type="project" value="UniProtKB-KW"/>
</dbReference>
<dbReference type="HOGENOM" id="CLU_016743_3_0_1"/>
<keyword evidence="14" id="KW-1185">Reference proteome</keyword>
<evidence type="ECO:0000313" key="13">
    <source>
        <dbReference type="EMBL" id="KIM45027.1"/>
    </source>
</evidence>
<evidence type="ECO:0000256" key="9">
    <source>
        <dbReference type="ARBA" id="ARBA00046432"/>
    </source>
</evidence>
<feature type="domain" description="EIF2B subunit epsilon/gamma LbH" evidence="12">
    <location>
        <begin position="376"/>
        <end position="465"/>
    </location>
</feature>
<dbReference type="AlphaFoldDB" id="A0A0C2YVJ7"/>
<dbReference type="InterPro" id="IPR056764">
    <property type="entry name" value="LbH_EIF2B3/5"/>
</dbReference>
<comment type="subunit">
    <text evidence="9">Component of the translation initiation factor 2B (eIF2B) complex which is a heterodecamer of two sets of five different subunits: alpha, beta, gamma, delta and epsilon. Subunits alpha, beta and delta comprise a regulatory subcomplex and subunits epsilon and gamma comprise a catalytic subcomplex. Within the complex, the hexameric regulatory complex resides at the center, with the two heterodimeric catalytic subcomplexes bound on opposite sides.</text>
</comment>
<protein>
    <recommendedName>
        <fullName evidence="6">Translation initiation factor eIF2B subunit gamma</fullName>
    </recommendedName>
    <alternativeName>
        <fullName evidence="7">eIF2B GDP-GTP exchange factor subunit gamma</fullName>
    </alternativeName>
</protein>
<dbReference type="SUPFAM" id="SSF53448">
    <property type="entry name" value="Nucleotide-diphospho-sugar transferases"/>
    <property type="match status" value="1"/>
</dbReference>
<name>A0A0C2YVJ7_HEBCY</name>
<evidence type="ECO:0000256" key="5">
    <source>
        <dbReference type="ARBA" id="ARBA00022917"/>
    </source>
</evidence>